<dbReference type="PANTHER" id="PTHR43798">
    <property type="entry name" value="MONOACYLGLYCEROL LIPASE"/>
    <property type="match status" value="1"/>
</dbReference>
<evidence type="ECO:0000259" key="1">
    <source>
        <dbReference type="Pfam" id="PF12697"/>
    </source>
</evidence>
<accession>A0A917W7E4</accession>
<proteinExistence type="predicted"/>
<reference evidence="2" key="2">
    <citation type="submission" date="2020-09" db="EMBL/GenBank/DDBJ databases">
        <authorList>
            <person name="Sun Q."/>
            <person name="Zhou Y."/>
        </authorList>
    </citation>
    <scope>NUCLEOTIDE SEQUENCE</scope>
    <source>
        <strain evidence="2">CGMCC 4.7306</strain>
    </source>
</reference>
<protein>
    <submittedName>
        <fullName evidence="2">Hydrolase</fullName>
    </submittedName>
</protein>
<dbReference type="GO" id="GO:0016787">
    <property type="term" value="F:hydrolase activity"/>
    <property type="evidence" value="ECO:0007669"/>
    <property type="project" value="UniProtKB-KW"/>
</dbReference>
<dbReference type="PANTHER" id="PTHR43798:SF33">
    <property type="entry name" value="HYDROLASE, PUTATIVE (AFU_ORTHOLOGUE AFUA_2G14860)-RELATED"/>
    <property type="match status" value="1"/>
</dbReference>
<gene>
    <name evidence="2" type="ORF">GCM10011575_33280</name>
</gene>
<name>A0A917W7E4_9ACTN</name>
<dbReference type="EMBL" id="BMMZ01000008">
    <property type="protein sequence ID" value="GGL72240.1"/>
    <property type="molecule type" value="Genomic_DNA"/>
</dbReference>
<keyword evidence="2" id="KW-0378">Hydrolase</keyword>
<organism evidence="2 3">
    <name type="scientific">Microlunatus endophyticus</name>
    <dbReference type="NCBI Taxonomy" id="1716077"/>
    <lineage>
        <taxon>Bacteria</taxon>
        <taxon>Bacillati</taxon>
        <taxon>Actinomycetota</taxon>
        <taxon>Actinomycetes</taxon>
        <taxon>Propionibacteriales</taxon>
        <taxon>Propionibacteriaceae</taxon>
        <taxon>Microlunatus</taxon>
    </lineage>
</organism>
<dbReference type="InterPro" id="IPR000073">
    <property type="entry name" value="AB_hydrolase_1"/>
</dbReference>
<dbReference type="AlphaFoldDB" id="A0A917W7E4"/>
<dbReference type="InterPro" id="IPR029058">
    <property type="entry name" value="AB_hydrolase_fold"/>
</dbReference>
<feature type="domain" description="AB hydrolase-1" evidence="1">
    <location>
        <begin position="28"/>
        <end position="243"/>
    </location>
</feature>
<dbReference type="GO" id="GO:0016020">
    <property type="term" value="C:membrane"/>
    <property type="evidence" value="ECO:0007669"/>
    <property type="project" value="TreeGrafter"/>
</dbReference>
<sequence length="263" mass="28943">MQSGLIARDGVRLAWQRRGQPPGNSPTVVLAHGLTDAANTWGEVETRLATSFDVLSYDARGHGRSDRAGDYSVAAHTADLIELVRALHVLDPVLMGHSMGGVHSALAAAQLAPRAVVLEEPAWPEVADDGTKDIAASRRSVVEIADLTESQRADRCRNEHPTWSDRDISAWVEARGQVDPDAVSWFDSWAITNRWREHISQLCCPGLLVTGDVNPTVTTTAAAEATRLWPKVQVRRIHGAGHNARRDQFEPFWRILADFLKQL</sequence>
<dbReference type="SUPFAM" id="SSF53474">
    <property type="entry name" value="alpha/beta-Hydrolases"/>
    <property type="match status" value="1"/>
</dbReference>
<dbReference type="Pfam" id="PF12697">
    <property type="entry name" value="Abhydrolase_6"/>
    <property type="match status" value="1"/>
</dbReference>
<comment type="caution">
    <text evidence="2">The sequence shown here is derived from an EMBL/GenBank/DDBJ whole genome shotgun (WGS) entry which is preliminary data.</text>
</comment>
<dbReference type="Proteomes" id="UP000613840">
    <property type="component" value="Unassembled WGS sequence"/>
</dbReference>
<dbReference type="InterPro" id="IPR050266">
    <property type="entry name" value="AB_hydrolase_sf"/>
</dbReference>
<dbReference type="Gene3D" id="3.40.50.1820">
    <property type="entry name" value="alpha/beta hydrolase"/>
    <property type="match status" value="1"/>
</dbReference>
<keyword evidence="3" id="KW-1185">Reference proteome</keyword>
<reference evidence="2" key="1">
    <citation type="journal article" date="2014" name="Int. J. Syst. Evol. Microbiol.">
        <title>Complete genome sequence of Corynebacterium casei LMG S-19264T (=DSM 44701T), isolated from a smear-ripened cheese.</title>
        <authorList>
            <consortium name="US DOE Joint Genome Institute (JGI-PGF)"/>
            <person name="Walter F."/>
            <person name="Albersmeier A."/>
            <person name="Kalinowski J."/>
            <person name="Ruckert C."/>
        </authorList>
    </citation>
    <scope>NUCLEOTIDE SEQUENCE</scope>
    <source>
        <strain evidence="2">CGMCC 4.7306</strain>
    </source>
</reference>
<evidence type="ECO:0000313" key="3">
    <source>
        <dbReference type="Proteomes" id="UP000613840"/>
    </source>
</evidence>
<evidence type="ECO:0000313" key="2">
    <source>
        <dbReference type="EMBL" id="GGL72240.1"/>
    </source>
</evidence>